<sequence length="291" mass="33037">MPPIILPPIRKNNVQPPPVNNVARISTYQNAGEQLQRLYQGQAASICSFFVPPQSNKLQRFKIIKVYNNQLVDLQQLQIVDVIDNQPPDLRNNTEPTQKEEHVEAEEYVQEDDYIEDDNQGGEGEGVVENVEVYIHSPTICHGCRAENQELKTIINNLIQSTGNMERTITEISLFLRKGGLNNNRPNRAIINFLEHSFDALPDLLAFDYSLADDEPKRRQFAQKICEQDGLNLQKAISKAMATVMADQLATRYTWSGHTRADNILRVSTTKFAQIITDILRGEHSISIRNV</sequence>
<name>A0ABM3G0U1_NEOLC</name>
<evidence type="ECO:0000256" key="1">
    <source>
        <dbReference type="SAM" id="MobiDB-lite"/>
    </source>
</evidence>
<dbReference type="Proteomes" id="UP000829291">
    <property type="component" value="Chromosome 4"/>
</dbReference>
<evidence type="ECO:0000313" key="2">
    <source>
        <dbReference type="Proteomes" id="UP000829291"/>
    </source>
</evidence>
<reference evidence="3" key="1">
    <citation type="submission" date="2025-08" db="UniProtKB">
        <authorList>
            <consortium name="RefSeq"/>
        </authorList>
    </citation>
    <scope>IDENTIFICATION</scope>
    <source>
        <tissue evidence="3">Thorax and Abdomen</tissue>
    </source>
</reference>
<feature type="region of interest" description="Disordered" evidence="1">
    <location>
        <begin position="87"/>
        <end position="106"/>
    </location>
</feature>
<dbReference type="GeneID" id="124294076"/>
<keyword evidence="2" id="KW-1185">Reference proteome</keyword>
<accession>A0ABM3G0U1</accession>
<organism evidence="2 3">
    <name type="scientific">Neodiprion lecontei</name>
    <name type="common">Redheaded pine sawfly</name>
    <dbReference type="NCBI Taxonomy" id="441921"/>
    <lineage>
        <taxon>Eukaryota</taxon>
        <taxon>Metazoa</taxon>
        <taxon>Ecdysozoa</taxon>
        <taxon>Arthropoda</taxon>
        <taxon>Hexapoda</taxon>
        <taxon>Insecta</taxon>
        <taxon>Pterygota</taxon>
        <taxon>Neoptera</taxon>
        <taxon>Endopterygota</taxon>
        <taxon>Hymenoptera</taxon>
        <taxon>Tenthredinoidea</taxon>
        <taxon>Diprionidae</taxon>
        <taxon>Diprioninae</taxon>
        <taxon>Neodiprion</taxon>
    </lineage>
</organism>
<gene>
    <name evidence="3" type="primary">LOC124294076</name>
</gene>
<dbReference type="RefSeq" id="XP_046593886.1">
    <property type="nucleotide sequence ID" value="XM_046737930.1"/>
</dbReference>
<evidence type="ECO:0000313" key="3">
    <source>
        <dbReference type="RefSeq" id="XP_046593886.1"/>
    </source>
</evidence>
<protein>
    <submittedName>
        <fullName evidence="3">Uncharacterized protein LOC124294076</fullName>
    </submittedName>
</protein>
<proteinExistence type="predicted"/>